<dbReference type="InterPro" id="IPR011096">
    <property type="entry name" value="FTP_domain"/>
</dbReference>
<comment type="subcellular location">
    <subcellularLocation>
        <location evidence="10">Secreted</location>
    </subcellularLocation>
</comment>
<evidence type="ECO:0000259" key="11">
    <source>
        <dbReference type="Pfam" id="PF01447"/>
    </source>
</evidence>
<evidence type="ECO:0000259" key="13">
    <source>
        <dbReference type="Pfam" id="PF03413"/>
    </source>
</evidence>
<evidence type="ECO:0000313" key="15">
    <source>
        <dbReference type="EMBL" id="UEX89669.1"/>
    </source>
</evidence>
<dbReference type="PRINTS" id="PR00730">
    <property type="entry name" value="THERMOLYSIN"/>
</dbReference>
<dbReference type="Gene3D" id="3.10.170.10">
    <property type="match status" value="1"/>
</dbReference>
<keyword evidence="8 10" id="KW-0482">Metalloprotease</keyword>
<dbReference type="InterPro" id="IPR050728">
    <property type="entry name" value="Zinc_Metalloprotease_M4"/>
</dbReference>
<evidence type="ECO:0000256" key="8">
    <source>
        <dbReference type="ARBA" id="ARBA00023049"/>
    </source>
</evidence>
<comment type="cofactor">
    <cofactor evidence="1 10">
        <name>Zn(2+)</name>
        <dbReference type="ChEBI" id="CHEBI:29105"/>
    </cofactor>
</comment>
<dbReference type="Pfam" id="PF03413">
    <property type="entry name" value="PepSY"/>
    <property type="match status" value="1"/>
</dbReference>
<keyword evidence="9" id="KW-0865">Zymogen</keyword>
<keyword evidence="3 10" id="KW-0645">Protease</keyword>
<keyword evidence="10" id="KW-0964">Secreted</keyword>
<dbReference type="InterPro" id="IPR023612">
    <property type="entry name" value="Peptidase_M4"/>
</dbReference>
<keyword evidence="6 10" id="KW-0378">Hydrolase</keyword>
<dbReference type="CDD" id="cd09597">
    <property type="entry name" value="M4_TLP"/>
    <property type="match status" value="1"/>
</dbReference>
<evidence type="ECO:0000256" key="2">
    <source>
        <dbReference type="ARBA" id="ARBA00009388"/>
    </source>
</evidence>
<keyword evidence="7 10" id="KW-0862">Zinc</keyword>
<dbReference type="Gene3D" id="1.10.390.10">
    <property type="entry name" value="Neutral Protease Domain 2"/>
    <property type="match status" value="1"/>
</dbReference>
<dbReference type="InterPro" id="IPR013856">
    <property type="entry name" value="Peptidase_M4_domain"/>
</dbReference>
<dbReference type="Proteomes" id="UP001197626">
    <property type="component" value="Chromosome"/>
</dbReference>
<protein>
    <recommendedName>
        <fullName evidence="10">Neutral metalloproteinase</fullName>
        <ecNumber evidence="10">3.4.24.-</ecNumber>
    </recommendedName>
</protein>
<dbReference type="Gene3D" id="3.10.450.40">
    <property type="match status" value="1"/>
</dbReference>
<name>A0ABY3PBK3_9STAP</name>
<evidence type="ECO:0000259" key="14">
    <source>
        <dbReference type="Pfam" id="PF07504"/>
    </source>
</evidence>
<evidence type="ECO:0000256" key="5">
    <source>
        <dbReference type="ARBA" id="ARBA00022729"/>
    </source>
</evidence>
<dbReference type="PANTHER" id="PTHR33794:SF1">
    <property type="entry name" value="BACILLOLYSIN"/>
    <property type="match status" value="1"/>
</dbReference>
<evidence type="ECO:0000256" key="6">
    <source>
        <dbReference type="ARBA" id="ARBA00022801"/>
    </source>
</evidence>
<dbReference type="Pfam" id="PF02868">
    <property type="entry name" value="Peptidase_M4_C"/>
    <property type="match status" value="1"/>
</dbReference>
<feature type="domain" description="Peptidase M4 C-terminal" evidence="12">
    <location>
        <begin position="356"/>
        <end position="500"/>
    </location>
</feature>
<evidence type="ECO:0000256" key="4">
    <source>
        <dbReference type="ARBA" id="ARBA00022723"/>
    </source>
</evidence>
<evidence type="ECO:0000256" key="9">
    <source>
        <dbReference type="ARBA" id="ARBA00023145"/>
    </source>
</evidence>
<evidence type="ECO:0000256" key="1">
    <source>
        <dbReference type="ARBA" id="ARBA00001947"/>
    </source>
</evidence>
<sequence>MYQKLGICALSLSLLGTVYTPLAKAETVAPTGPLTVKSKADVMESLKEAAPEKGIKNYTKYYSIEKEQKDNMGFTHYTLYPKVDKHIAKDREVKVHVNPKGKVVMVNGELKAPEVKPKNNVSLSKEDAINKAFKAVDINRNEAKNADDEVVKSSEVVINSDKNKFVYEVELTTIDPKPSHWKVQIDAKTGEVVEKQDLVHHAAEVGKGVGVRNDEKEININSTQDGYSLEDLTRNGKLAAFTYDQYTNATHLITDEDTTFDSDDQKAGVDANFYAGKVYDYYKEVHNRDSYDDKGSPIDSITHVNKFRGRDNSKNAAWLGDKMIYGDGDGQETHSFSAADDVVAHEITHGVTQQTAGLVYRDQPGALNESFSDVFSYFIDPDDTLLGEDLFINPGPDKAIRSFSDPTQFDQPAHMDDYQNVDYDNGGVHINSGIPNKAAYLTTEKLGKEKSEKIYYRALTEYLTSTSQFKDAKRALEQSAEDLYGESAKEKVTEAWNEVGL</sequence>
<feature type="signal peptide" evidence="10">
    <location>
        <begin position="1"/>
        <end position="25"/>
    </location>
</feature>
<accession>A0ABY3PBK3</accession>
<feature type="domain" description="PepSY" evidence="13">
    <location>
        <begin position="123"/>
        <end position="194"/>
    </location>
</feature>
<dbReference type="InterPro" id="IPR027268">
    <property type="entry name" value="Peptidase_M4/M1_CTD_sf"/>
</dbReference>
<comment type="similarity">
    <text evidence="2 10">Belongs to the peptidase M4 family.</text>
</comment>
<dbReference type="InterPro" id="IPR025711">
    <property type="entry name" value="PepSY"/>
</dbReference>
<reference evidence="15 16" key="1">
    <citation type="journal article" date="2022" name="Pathogens">
        <title>Staphylococcus ratti sp. nov. Isolated from a Lab Rat.</title>
        <authorList>
            <person name="Kovarovic V."/>
            <person name="Sedlacek I."/>
            <person name="Petras P."/>
            <person name="Kralova S."/>
            <person name="Maslanova I."/>
            <person name="Svec P."/>
            <person name="Neumann-Schaal M."/>
            <person name="Botka T."/>
            <person name="Gelbicova T."/>
            <person name="Stankova E."/>
            <person name="Doskar J."/>
            <person name="Pantucek R."/>
        </authorList>
    </citation>
    <scope>NUCLEOTIDE SEQUENCE [LARGE SCALE GENOMIC DNA]</scope>
    <source>
        <strain evidence="15 16">CCM 9025</strain>
    </source>
</reference>
<feature type="chain" id="PRO_5045000254" description="Neutral metalloproteinase" evidence="10">
    <location>
        <begin position="26"/>
        <end position="501"/>
    </location>
</feature>
<evidence type="ECO:0000256" key="7">
    <source>
        <dbReference type="ARBA" id="ARBA00022833"/>
    </source>
</evidence>
<organism evidence="15 16">
    <name type="scientific">Staphylococcus ratti</name>
    <dbReference type="NCBI Taxonomy" id="2892440"/>
    <lineage>
        <taxon>Bacteria</taxon>
        <taxon>Bacillati</taxon>
        <taxon>Bacillota</taxon>
        <taxon>Bacilli</taxon>
        <taxon>Bacillales</taxon>
        <taxon>Staphylococcaceae</taxon>
        <taxon>Staphylococcus</taxon>
    </lineage>
</organism>
<keyword evidence="5 10" id="KW-0732">Signal</keyword>
<dbReference type="EC" id="3.4.24.-" evidence="10"/>
<feature type="domain" description="FTP" evidence="14">
    <location>
        <begin position="64"/>
        <end position="110"/>
    </location>
</feature>
<evidence type="ECO:0000313" key="16">
    <source>
        <dbReference type="Proteomes" id="UP001197626"/>
    </source>
</evidence>
<keyword evidence="16" id="KW-1185">Reference proteome</keyword>
<dbReference type="InterPro" id="IPR001570">
    <property type="entry name" value="Peptidase_M4_C_domain"/>
</dbReference>
<evidence type="ECO:0000256" key="3">
    <source>
        <dbReference type="ARBA" id="ARBA00022670"/>
    </source>
</evidence>
<dbReference type="PANTHER" id="PTHR33794">
    <property type="entry name" value="BACILLOLYSIN"/>
    <property type="match status" value="1"/>
</dbReference>
<keyword evidence="4" id="KW-0479">Metal-binding</keyword>
<feature type="domain" description="Peptidase M4" evidence="11">
    <location>
        <begin position="206"/>
        <end position="353"/>
    </location>
</feature>
<evidence type="ECO:0000256" key="10">
    <source>
        <dbReference type="RuleBase" id="RU366073"/>
    </source>
</evidence>
<evidence type="ECO:0000259" key="12">
    <source>
        <dbReference type="Pfam" id="PF02868"/>
    </source>
</evidence>
<dbReference type="Pfam" id="PF07504">
    <property type="entry name" value="FTP"/>
    <property type="match status" value="1"/>
</dbReference>
<proteinExistence type="inferred from homology"/>
<dbReference type="Pfam" id="PF01447">
    <property type="entry name" value="Peptidase_M4"/>
    <property type="match status" value="1"/>
</dbReference>
<dbReference type="EMBL" id="CP086654">
    <property type="protein sequence ID" value="UEX89669.1"/>
    <property type="molecule type" value="Genomic_DNA"/>
</dbReference>
<gene>
    <name evidence="15" type="ORF">LN051_08840</name>
</gene>
<dbReference type="SUPFAM" id="SSF55486">
    <property type="entry name" value="Metalloproteases ('zincins'), catalytic domain"/>
    <property type="match status" value="1"/>
</dbReference>
<comment type="function">
    <text evidence="10">Extracellular zinc metalloprotease.</text>
</comment>
<dbReference type="RefSeq" id="WP_229292174.1">
    <property type="nucleotide sequence ID" value="NZ_CP086654.1"/>
</dbReference>